<accession>A0A5E4QT27</accession>
<organism evidence="4 5">
    <name type="scientific">Leptidea sinapis</name>
    <dbReference type="NCBI Taxonomy" id="189913"/>
    <lineage>
        <taxon>Eukaryota</taxon>
        <taxon>Metazoa</taxon>
        <taxon>Ecdysozoa</taxon>
        <taxon>Arthropoda</taxon>
        <taxon>Hexapoda</taxon>
        <taxon>Insecta</taxon>
        <taxon>Pterygota</taxon>
        <taxon>Neoptera</taxon>
        <taxon>Endopterygota</taxon>
        <taxon>Lepidoptera</taxon>
        <taxon>Glossata</taxon>
        <taxon>Ditrysia</taxon>
        <taxon>Papilionoidea</taxon>
        <taxon>Pieridae</taxon>
        <taxon>Dismorphiinae</taxon>
        <taxon>Leptidea</taxon>
    </lineage>
</organism>
<feature type="compositionally biased region" description="Basic and acidic residues" evidence="2">
    <location>
        <begin position="185"/>
        <end position="201"/>
    </location>
</feature>
<feature type="compositionally biased region" description="Polar residues" evidence="2">
    <location>
        <begin position="142"/>
        <end position="157"/>
    </location>
</feature>
<dbReference type="GO" id="GO:0008270">
    <property type="term" value="F:zinc ion binding"/>
    <property type="evidence" value="ECO:0007669"/>
    <property type="project" value="UniProtKB-KW"/>
</dbReference>
<dbReference type="Proteomes" id="UP000324832">
    <property type="component" value="Unassembled WGS sequence"/>
</dbReference>
<name>A0A5E4QT27_9NEOP</name>
<evidence type="ECO:0000259" key="3">
    <source>
        <dbReference type="PROSITE" id="PS50158"/>
    </source>
</evidence>
<proteinExistence type="predicted"/>
<dbReference type="EMBL" id="FZQP02004445">
    <property type="protein sequence ID" value="VVD00098.1"/>
    <property type="molecule type" value="Genomic_DNA"/>
</dbReference>
<keyword evidence="5" id="KW-1185">Reference proteome</keyword>
<evidence type="ECO:0000313" key="4">
    <source>
        <dbReference type="EMBL" id="VVD00098.1"/>
    </source>
</evidence>
<dbReference type="InterPro" id="IPR001878">
    <property type="entry name" value="Znf_CCHC"/>
</dbReference>
<protein>
    <recommendedName>
        <fullName evidence="3">CCHC-type domain-containing protein</fullName>
    </recommendedName>
</protein>
<evidence type="ECO:0000256" key="2">
    <source>
        <dbReference type="SAM" id="MobiDB-lite"/>
    </source>
</evidence>
<feature type="domain" description="CCHC-type" evidence="3">
    <location>
        <begin position="38"/>
        <end position="51"/>
    </location>
</feature>
<dbReference type="PROSITE" id="PS50158">
    <property type="entry name" value="ZF_CCHC"/>
    <property type="match status" value="1"/>
</dbReference>
<keyword evidence="1" id="KW-0479">Metal-binding</keyword>
<evidence type="ECO:0000313" key="5">
    <source>
        <dbReference type="Proteomes" id="UP000324832"/>
    </source>
</evidence>
<dbReference type="SMART" id="SM00343">
    <property type="entry name" value="ZnF_C2HC"/>
    <property type="match status" value="1"/>
</dbReference>
<dbReference type="AlphaFoldDB" id="A0A5E4QT27"/>
<dbReference type="GO" id="GO:0003676">
    <property type="term" value="F:nucleic acid binding"/>
    <property type="evidence" value="ECO:0007669"/>
    <property type="project" value="InterPro"/>
</dbReference>
<feature type="region of interest" description="Disordered" evidence="2">
    <location>
        <begin position="132"/>
        <end position="201"/>
    </location>
</feature>
<reference evidence="4 5" key="1">
    <citation type="submission" date="2017-07" db="EMBL/GenBank/DDBJ databases">
        <authorList>
            <person name="Talla V."/>
            <person name="Backstrom N."/>
        </authorList>
    </citation>
    <scope>NUCLEOTIDE SEQUENCE [LARGE SCALE GENOMIC DNA]</scope>
</reference>
<keyword evidence="1" id="KW-0862">Zinc</keyword>
<evidence type="ECO:0000256" key="1">
    <source>
        <dbReference type="PROSITE-ProRule" id="PRU00047"/>
    </source>
</evidence>
<sequence>MRNPVCISQKKTTIENHPPSATETLTKACTANDRSGLCFRCGKAGHVAQGCTAIPHCDICADAGAPAGHRMGGRSCNPPLIREKRKAVGTLTSTTSVDERVPSVPTLQVSGLGGHFVDDGHHIAHSYHIIVFGNQNPPPPASGSSPEDQKFSLQRQSRLLHEPCCRPPLSRTQNLLGPGLGQNHPFEEMGLKSEKNVGNEV</sequence>
<gene>
    <name evidence="4" type="ORF">LSINAPIS_LOCUS10806</name>
</gene>
<keyword evidence="1" id="KW-0863">Zinc-finger</keyword>